<feature type="domain" description="Aminotransferase class I/classII large" evidence="10">
    <location>
        <begin position="44"/>
        <end position="366"/>
    </location>
</feature>
<dbReference type="InterPro" id="IPR015424">
    <property type="entry name" value="PyrdxlP-dep_Trfase"/>
</dbReference>
<dbReference type="CDD" id="cd00609">
    <property type="entry name" value="AAT_like"/>
    <property type="match status" value="1"/>
</dbReference>
<dbReference type="InterPro" id="IPR004839">
    <property type="entry name" value="Aminotransferase_I/II_large"/>
</dbReference>
<dbReference type="SUPFAM" id="SSF53383">
    <property type="entry name" value="PLP-dependent transferases"/>
    <property type="match status" value="1"/>
</dbReference>
<organism evidence="11">
    <name type="scientific">marine metagenome</name>
    <dbReference type="NCBI Taxonomy" id="408172"/>
    <lineage>
        <taxon>unclassified sequences</taxon>
        <taxon>metagenomes</taxon>
        <taxon>ecological metagenomes</taxon>
    </lineage>
</organism>
<dbReference type="AlphaFoldDB" id="A0A381RFJ6"/>
<name>A0A381RFJ6_9ZZZZ</name>
<dbReference type="GO" id="GO:0004400">
    <property type="term" value="F:histidinol-phosphate transaminase activity"/>
    <property type="evidence" value="ECO:0007669"/>
    <property type="project" value="UniProtKB-EC"/>
</dbReference>
<comment type="pathway">
    <text evidence="1">Amino-acid biosynthesis; L-histidine biosynthesis; L-histidine from 5-phospho-alpha-D-ribose 1-diphosphate: step 7/9.</text>
</comment>
<dbReference type="InterPro" id="IPR015421">
    <property type="entry name" value="PyrdxlP-dep_Trfase_major"/>
</dbReference>
<keyword evidence="7" id="KW-0663">Pyridoxal phosphate</keyword>
<proteinExistence type="inferred from homology"/>
<dbReference type="Gene3D" id="3.90.1150.10">
    <property type="entry name" value="Aspartate Aminotransferase, domain 1"/>
    <property type="match status" value="1"/>
</dbReference>
<dbReference type="EMBL" id="UINC01001904">
    <property type="protein sequence ID" value="SUZ90572.1"/>
    <property type="molecule type" value="Genomic_DNA"/>
</dbReference>
<reference evidence="11" key="1">
    <citation type="submission" date="2018-05" db="EMBL/GenBank/DDBJ databases">
        <authorList>
            <person name="Lanie J.A."/>
            <person name="Ng W.-L."/>
            <person name="Kazmierczak K.M."/>
            <person name="Andrzejewski T.M."/>
            <person name="Davidsen T.M."/>
            <person name="Wayne K.J."/>
            <person name="Tettelin H."/>
            <person name="Glass J.I."/>
            <person name="Rusch D."/>
            <person name="Podicherti R."/>
            <person name="Tsui H.-C.T."/>
            <person name="Winkler M.E."/>
        </authorList>
    </citation>
    <scope>NUCLEOTIDE SEQUENCE</scope>
</reference>
<comment type="similarity">
    <text evidence="2">Belongs to the class-II pyridoxal-phosphate-dependent aminotransferase family. Histidinol-phosphate aminotransferase subfamily.</text>
</comment>
<dbReference type="GO" id="GO:0030170">
    <property type="term" value="F:pyridoxal phosphate binding"/>
    <property type="evidence" value="ECO:0007669"/>
    <property type="project" value="InterPro"/>
</dbReference>
<evidence type="ECO:0000256" key="8">
    <source>
        <dbReference type="ARBA" id="ARBA00023102"/>
    </source>
</evidence>
<dbReference type="InterPro" id="IPR015422">
    <property type="entry name" value="PyrdxlP-dep_Trfase_small"/>
</dbReference>
<gene>
    <name evidence="11" type="ORF">METZ01_LOCUS43426</name>
</gene>
<dbReference type="EC" id="2.6.1.9" evidence="3"/>
<keyword evidence="5" id="KW-0028">Amino-acid biosynthesis</keyword>
<evidence type="ECO:0000256" key="2">
    <source>
        <dbReference type="ARBA" id="ARBA00007970"/>
    </source>
</evidence>
<evidence type="ECO:0000313" key="11">
    <source>
        <dbReference type="EMBL" id="SUZ90572.1"/>
    </source>
</evidence>
<dbReference type="PANTHER" id="PTHR43643:SF6">
    <property type="entry name" value="HISTIDINOL-PHOSPHATE AMINOTRANSFERASE"/>
    <property type="match status" value="1"/>
</dbReference>
<sequence length="376" mass="42012">MNNSRRKFITQSVSALSLAATSNVINFPLYAKEISYGPERGIARLNWNENPYGPSKKALQAIIKSSYESAYYPDHLVKRLKDMIAEKHELTQNHITISAGSTQALTVLSQIQSRKNPIISSELTWDIPLLIARSSGGKIIRVENGHDLEINLQKMQNLHDENISMVHICNPNNPTGTIIDPEKLSNALRIMSKTVLVLVDEAYNEVTDNPEANTMVKLIKEGHNIAISRTFSKIYGMAGQRVGYIIAKPEIIRTINRKGTGEFSTAMAGVSGAIACYNDEEFLKFSKSKINEAKEMIIEVAKSNGLETLPSQTNFIYVNLGNINADTFRDEMRKQNIIIAGKYGKHTNWSRVSMGKIEDIQRYVDAFPAVLDHLTI</sequence>
<keyword evidence="8" id="KW-0368">Histidine biosynthesis</keyword>
<dbReference type="GO" id="GO:0000105">
    <property type="term" value="P:L-histidine biosynthetic process"/>
    <property type="evidence" value="ECO:0007669"/>
    <property type="project" value="UniProtKB-KW"/>
</dbReference>
<evidence type="ECO:0000256" key="3">
    <source>
        <dbReference type="ARBA" id="ARBA00012748"/>
    </source>
</evidence>
<accession>A0A381RFJ6</accession>
<evidence type="ECO:0000259" key="10">
    <source>
        <dbReference type="Pfam" id="PF00155"/>
    </source>
</evidence>
<evidence type="ECO:0000256" key="7">
    <source>
        <dbReference type="ARBA" id="ARBA00022898"/>
    </source>
</evidence>
<dbReference type="PANTHER" id="PTHR43643">
    <property type="entry name" value="HISTIDINOL-PHOSPHATE AMINOTRANSFERASE 2"/>
    <property type="match status" value="1"/>
</dbReference>
<evidence type="ECO:0000256" key="1">
    <source>
        <dbReference type="ARBA" id="ARBA00005011"/>
    </source>
</evidence>
<dbReference type="InterPro" id="IPR050106">
    <property type="entry name" value="HistidinolP_aminotransfase"/>
</dbReference>
<dbReference type="Gene3D" id="3.40.640.10">
    <property type="entry name" value="Type I PLP-dependent aspartate aminotransferase-like (Major domain)"/>
    <property type="match status" value="1"/>
</dbReference>
<keyword evidence="6" id="KW-0808">Transferase</keyword>
<comment type="catalytic activity">
    <reaction evidence="9">
        <text>L-histidinol phosphate + 2-oxoglutarate = 3-(imidazol-4-yl)-2-oxopropyl phosphate + L-glutamate</text>
        <dbReference type="Rhea" id="RHEA:23744"/>
        <dbReference type="ChEBI" id="CHEBI:16810"/>
        <dbReference type="ChEBI" id="CHEBI:29985"/>
        <dbReference type="ChEBI" id="CHEBI:57766"/>
        <dbReference type="ChEBI" id="CHEBI:57980"/>
        <dbReference type="EC" id="2.6.1.9"/>
    </reaction>
</comment>
<evidence type="ECO:0000256" key="5">
    <source>
        <dbReference type="ARBA" id="ARBA00022605"/>
    </source>
</evidence>
<evidence type="ECO:0000256" key="9">
    <source>
        <dbReference type="ARBA" id="ARBA00047481"/>
    </source>
</evidence>
<evidence type="ECO:0000256" key="6">
    <source>
        <dbReference type="ARBA" id="ARBA00022679"/>
    </source>
</evidence>
<dbReference type="Pfam" id="PF00155">
    <property type="entry name" value="Aminotran_1_2"/>
    <property type="match status" value="1"/>
</dbReference>
<evidence type="ECO:0000256" key="4">
    <source>
        <dbReference type="ARBA" id="ARBA00022576"/>
    </source>
</evidence>
<keyword evidence="4" id="KW-0032">Aminotransferase</keyword>
<protein>
    <recommendedName>
        <fullName evidence="3">histidinol-phosphate transaminase</fullName>
        <ecNumber evidence="3">2.6.1.9</ecNumber>
    </recommendedName>
</protein>